<dbReference type="Proteomes" id="UP000060487">
    <property type="component" value="Unassembled WGS sequence"/>
</dbReference>
<organism evidence="3 4">
    <name type="scientific">Candidatus Magnetominusculus xianensis</name>
    <dbReference type="NCBI Taxonomy" id="1748249"/>
    <lineage>
        <taxon>Bacteria</taxon>
        <taxon>Pseudomonadati</taxon>
        <taxon>Nitrospirota</taxon>
        <taxon>Nitrospiria</taxon>
        <taxon>Nitrospirales</taxon>
        <taxon>Nitrospiraceae</taxon>
        <taxon>Candidatus Magnetominusculus</taxon>
    </lineage>
</organism>
<sequence>MWIKRNAEELIINLGRQFPAVFVTGARQTGKTSILTHLFPDYSYVTLDDPDMAEEAINSPHDFIGSLNKPVIIDEAQYAPGLFRHIKLTIDKSKRSGQFFLTGSQSFQLMQNLSESLAGRCAIVNLQPLSAHELQRANRLTSVEDYIGTGGFPALYADMNRHHWYPSYISTYLERDVRNIMRVGSLRDFNRFLRAAAIRTAQTLSFVDLSRDVGVSPNTIKAWVSALEASHMVCLLEPYHRSLGKRLVKSPKLYFLDTGLAAHLMGLYSWDEIANTPMAGALWETYAFSQIQRYLFSQGLTNPPLYYWRTREGREIDFIIEKGGQFIAIEAKLTGVPAPPKGFKYFENYYGENAILKGYIVCRVKNDHAITPEVKAINGVCFDF</sequence>
<keyword evidence="4" id="KW-1185">Reference proteome</keyword>
<evidence type="ECO:0000259" key="1">
    <source>
        <dbReference type="Pfam" id="PF13173"/>
    </source>
</evidence>
<accession>A0ABR5SEX2</accession>
<dbReference type="InterPro" id="IPR041682">
    <property type="entry name" value="AAA_14"/>
</dbReference>
<evidence type="ECO:0000313" key="3">
    <source>
        <dbReference type="EMBL" id="KWT85303.1"/>
    </source>
</evidence>
<dbReference type="PANTHER" id="PTHR43566">
    <property type="entry name" value="CONSERVED PROTEIN"/>
    <property type="match status" value="1"/>
</dbReference>
<dbReference type="Pfam" id="PF13173">
    <property type="entry name" value="AAA_14"/>
    <property type="match status" value="1"/>
</dbReference>
<reference evidence="3 4" key="1">
    <citation type="submission" date="2015-11" db="EMBL/GenBank/DDBJ databases">
        <authorList>
            <person name="Lin W."/>
        </authorList>
    </citation>
    <scope>NUCLEOTIDE SEQUENCE [LARGE SCALE GENOMIC DNA]</scope>
    <source>
        <strain evidence="3 4">HCH-1</strain>
    </source>
</reference>
<proteinExistence type="predicted"/>
<feature type="domain" description="DUF4143" evidence="2">
    <location>
        <begin position="174"/>
        <end position="333"/>
    </location>
</feature>
<feature type="domain" description="AAA" evidence="1">
    <location>
        <begin position="18"/>
        <end position="134"/>
    </location>
</feature>
<dbReference type="SUPFAM" id="SSF52540">
    <property type="entry name" value="P-loop containing nucleoside triphosphate hydrolases"/>
    <property type="match status" value="1"/>
</dbReference>
<dbReference type="EMBL" id="LNQR01000063">
    <property type="protein sequence ID" value="KWT85303.1"/>
    <property type="molecule type" value="Genomic_DNA"/>
</dbReference>
<gene>
    <name evidence="3" type="ORF">ASN18_1760</name>
</gene>
<comment type="caution">
    <text evidence="3">The sequence shown here is derived from an EMBL/GenBank/DDBJ whole genome shotgun (WGS) entry which is preliminary data.</text>
</comment>
<dbReference type="InterPro" id="IPR027417">
    <property type="entry name" value="P-loop_NTPase"/>
</dbReference>
<dbReference type="InterPro" id="IPR025420">
    <property type="entry name" value="DUF4143"/>
</dbReference>
<name>A0ABR5SEX2_9BACT</name>
<evidence type="ECO:0000313" key="4">
    <source>
        <dbReference type="Proteomes" id="UP000060487"/>
    </source>
</evidence>
<dbReference type="Pfam" id="PF13635">
    <property type="entry name" value="DUF4143"/>
    <property type="match status" value="1"/>
</dbReference>
<dbReference type="PANTHER" id="PTHR43566:SF2">
    <property type="entry name" value="DUF4143 DOMAIN-CONTAINING PROTEIN"/>
    <property type="match status" value="1"/>
</dbReference>
<protein>
    <submittedName>
        <fullName evidence="3">ATPase AAA</fullName>
    </submittedName>
</protein>
<evidence type="ECO:0000259" key="2">
    <source>
        <dbReference type="Pfam" id="PF13635"/>
    </source>
</evidence>